<dbReference type="OrthoDB" id="3671040at2"/>
<dbReference type="Gene3D" id="3.40.50.12780">
    <property type="entry name" value="N-terminal domain of ligase-like"/>
    <property type="match status" value="1"/>
</dbReference>
<evidence type="ECO:0000259" key="2">
    <source>
        <dbReference type="Pfam" id="PF00501"/>
    </source>
</evidence>
<proteinExistence type="inferred from homology"/>
<protein>
    <submittedName>
        <fullName evidence="3">Acyl-CoA synthetase (AMP-forming)/AMP-acid ligase II</fullName>
    </submittedName>
</protein>
<keyword evidence="3" id="KW-0436">Ligase</keyword>
<dbReference type="PANTHER" id="PTHR22754">
    <property type="entry name" value="DISCO-INTERACTING PROTEIN 2 DIP2 -RELATED"/>
    <property type="match status" value="1"/>
</dbReference>
<reference evidence="3 4" key="1">
    <citation type="submission" date="2016-10" db="EMBL/GenBank/DDBJ databases">
        <authorList>
            <person name="de Groot N.N."/>
        </authorList>
    </citation>
    <scope>NUCLEOTIDE SEQUENCE [LARGE SCALE GENOMIC DNA]</scope>
    <source>
        <strain evidence="3 4">DSM 23142</strain>
    </source>
</reference>
<dbReference type="InterPro" id="IPR020845">
    <property type="entry name" value="AMP-binding_CS"/>
</dbReference>
<sequence>MSDIPETLVDALRTTVARHGNDRGVRYYATPDSSVYLGYADIDRNARAIATSLVAAGHQVGQTVLIAVSPGLGWTESVYGVLYAGLGFVPAPISGYGPATAVAEKAAGIGRSAEAVLFLTDRAALEKLGGSLPGFEESTVFVEDLLAEGDPDAWVRPDIDGDSLAYLLFTSGSTGDPKGVIAPHGTMAAACFVNRAFYGDVDGDSTVIGWAPLHHITGLSMNILVPATIGAQAVVTPTEQFQRRPVFWLQLISKHKGTFTAAGNFAFALCTQLATDEQIAELDLSSMRALICGSEPILPQTMRAFIERFAPAGLGADVVAPSMGLTEAGLISAKWAGDPLVIRRFDVAALEAGVLVPAEGDGTVEWVSCGTPSPETTVRIVDPDTLEVLPDGKVGEIWVSSFMVSPGYFQRPDATAEAFGLSLPGDDLPYLRTGDLAATLDGQVFVTGRLKEMIIIRGRNIYPQDLEALARTASPAVGISASFELAGHPSAVGIVLEVSQEALDESGQSVDTVATAVRDTLLSTASLPSVAVAIIPENTLPRTGGGKVRRGPTRQLIEAGELPTVHSSGFRPPVSA</sequence>
<dbReference type="GO" id="GO:0005886">
    <property type="term" value="C:plasma membrane"/>
    <property type="evidence" value="ECO:0007669"/>
    <property type="project" value="TreeGrafter"/>
</dbReference>
<dbReference type="GO" id="GO:0070566">
    <property type="term" value="F:adenylyltransferase activity"/>
    <property type="evidence" value="ECO:0007669"/>
    <property type="project" value="TreeGrafter"/>
</dbReference>
<dbReference type="GO" id="GO:0016874">
    <property type="term" value="F:ligase activity"/>
    <property type="evidence" value="ECO:0007669"/>
    <property type="project" value="UniProtKB-KW"/>
</dbReference>
<organism evidence="3 4">
    <name type="scientific">Microbacterium pygmaeum</name>
    <dbReference type="NCBI Taxonomy" id="370764"/>
    <lineage>
        <taxon>Bacteria</taxon>
        <taxon>Bacillati</taxon>
        <taxon>Actinomycetota</taxon>
        <taxon>Actinomycetes</taxon>
        <taxon>Micrococcales</taxon>
        <taxon>Microbacteriaceae</taxon>
        <taxon>Microbacterium</taxon>
    </lineage>
</organism>
<dbReference type="InterPro" id="IPR045851">
    <property type="entry name" value="AMP-bd_C_sf"/>
</dbReference>
<feature type="domain" description="AMP-dependent synthetase/ligase" evidence="2">
    <location>
        <begin position="14"/>
        <end position="409"/>
    </location>
</feature>
<dbReference type="STRING" id="370764.SAMN04489810_3516"/>
<dbReference type="GO" id="GO:0006633">
    <property type="term" value="P:fatty acid biosynthetic process"/>
    <property type="evidence" value="ECO:0007669"/>
    <property type="project" value="TreeGrafter"/>
</dbReference>
<keyword evidence="4" id="KW-1185">Reference proteome</keyword>
<dbReference type="RefSeq" id="WP_091492951.1">
    <property type="nucleotide sequence ID" value="NZ_LT629692.1"/>
</dbReference>
<evidence type="ECO:0000313" key="3">
    <source>
        <dbReference type="EMBL" id="SDH64200.1"/>
    </source>
</evidence>
<evidence type="ECO:0000256" key="1">
    <source>
        <dbReference type="ARBA" id="ARBA00006432"/>
    </source>
</evidence>
<dbReference type="Proteomes" id="UP000199009">
    <property type="component" value="Chromosome I"/>
</dbReference>
<dbReference type="InterPro" id="IPR000873">
    <property type="entry name" value="AMP-dep_synth/lig_dom"/>
</dbReference>
<accession>A0A1G8E391</accession>
<dbReference type="Gene3D" id="3.30.300.30">
    <property type="match status" value="1"/>
</dbReference>
<dbReference type="PANTHER" id="PTHR22754:SF32">
    <property type="entry name" value="DISCO-INTERACTING PROTEIN 2"/>
    <property type="match status" value="1"/>
</dbReference>
<dbReference type="EMBL" id="LT629692">
    <property type="protein sequence ID" value="SDH64200.1"/>
    <property type="molecule type" value="Genomic_DNA"/>
</dbReference>
<comment type="similarity">
    <text evidence="1">Belongs to the ATP-dependent AMP-binding enzyme family.</text>
</comment>
<dbReference type="AlphaFoldDB" id="A0A1G8E391"/>
<dbReference type="Pfam" id="PF00501">
    <property type="entry name" value="AMP-binding"/>
    <property type="match status" value="1"/>
</dbReference>
<dbReference type="PROSITE" id="PS00455">
    <property type="entry name" value="AMP_BINDING"/>
    <property type="match status" value="1"/>
</dbReference>
<gene>
    <name evidence="3" type="ORF">SAMN04489810_3516</name>
</gene>
<dbReference type="SUPFAM" id="SSF56801">
    <property type="entry name" value="Acetyl-CoA synthetase-like"/>
    <property type="match status" value="1"/>
</dbReference>
<evidence type="ECO:0000313" key="4">
    <source>
        <dbReference type="Proteomes" id="UP000199009"/>
    </source>
</evidence>
<name>A0A1G8E391_9MICO</name>
<dbReference type="InterPro" id="IPR042099">
    <property type="entry name" value="ANL_N_sf"/>
</dbReference>